<organism evidence="2 3">
    <name type="scientific">Rhodovulum sulfidophilum</name>
    <name type="common">Rhodobacter sulfidophilus</name>
    <dbReference type="NCBI Taxonomy" id="35806"/>
    <lineage>
        <taxon>Bacteria</taxon>
        <taxon>Pseudomonadati</taxon>
        <taxon>Pseudomonadota</taxon>
        <taxon>Alphaproteobacteria</taxon>
        <taxon>Rhodobacterales</taxon>
        <taxon>Paracoccaceae</taxon>
        <taxon>Rhodovulum</taxon>
    </lineage>
</organism>
<dbReference type="PANTHER" id="PTHR43283">
    <property type="entry name" value="BETA-LACTAMASE-RELATED"/>
    <property type="match status" value="1"/>
</dbReference>
<dbReference type="InterPro" id="IPR050789">
    <property type="entry name" value="Diverse_Enzym_Activities"/>
</dbReference>
<gene>
    <name evidence="2" type="ORF">DI556_07630</name>
</gene>
<dbReference type="Gene3D" id="3.40.710.10">
    <property type="entry name" value="DD-peptidase/beta-lactamase superfamily"/>
    <property type="match status" value="1"/>
</dbReference>
<dbReference type="Pfam" id="PF00144">
    <property type="entry name" value="Beta-lactamase"/>
    <property type="match status" value="1"/>
</dbReference>
<keyword evidence="2" id="KW-0378">Hydrolase</keyword>
<protein>
    <submittedName>
        <fullName evidence="2">6-aminohexanoate hydrolase</fullName>
    </submittedName>
</protein>
<reference evidence="2 3" key="1">
    <citation type="submission" date="2017-08" db="EMBL/GenBank/DDBJ databases">
        <title>Infants hospitalized years apart are colonized by the same room-sourced microbial strains.</title>
        <authorList>
            <person name="Brooks B."/>
            <person name="Olm M.R."/>
            <person name="Firek B.A."/>
            <person name="Baker R."/>
            <person name="Thomas B.C."/>
            <person name="Morowitz M.J."/>
            <person name="Banfield J.F."/>
        </authorList>
    </citation>
    <scope>NUCLEOTIDE SEQUENCE [LARGE SCALE GENOMIC DNA]</scope>
    <source>
        <strain evidence="2">S2_005_002_R2_34</strain>
    </source>
</reference>
<evidence type="ECO:0000313" key="2">
    <source>
        <dbReference type="EMBL" id="PZQ50417.1"/>
    </source>
</evidence>
<evidence type="ECO:0000259" key="1">
    <source>
        <dbReference type="Pfam" id="PF00144"/>
    </source>
</evidence>
<proteinExistence type="predicted"/>
<accession>A0A2W5PZM4</accession>
<dbReference type="EMBL" id="QFPW01000004">
    <property type="protein sequence ID" value="PZQ50417.1"/>
    <property type="molecule type" value="Genomic_DNA"/>
</dbReference>
<dbReference type="GO" id="GO:0016787">
    <property type="term" value="F:hydrolase activity"/>
    <property type="evidence" value="ECO:0007669"/>
    <property type="project" value="UniProtKB-KW"/>
</dbReference>
<sequence>MSLRPSFPRRALLAALAAAPILPTALRAQGARRLDLDSREIAIPDQLHALIVLRDGEERVARAFGGPGLDRPANVKSVSKTLVATLTGCAVARGVLAGPDVRALPLLGRRDEGPYAGLTVADLLSLQGGAASTSGASYGAWVSSRDWVGFVLDQPRAAPPGDGFIYSTGTTHLLGAVLAEASGRSLLALARDWLGDPLGIEVPPWVRDPEGYYLGGNEMALSPRALARFGAMILAGGAWQGAEVVPGAWIERSWEPRARSPFSGDQYGWGWFLTRFGGAEAAYARGYGGQMLVVIPSRATVVAITSDPTLPARSGGYFSDLRDLIEAVV</sequence>
<dbReference type="SUPFAM" id="SSF56601">
    <property type="entry name" value="beta-lactamase/transpeptidase-like"/>
    <property type="match status" value="1"/>
</dbReference>
<dbReference type="AlphaFoldDB" id="A0A2W5PZM4"/>
<dbReference type="InterPro" id="IPR012338">
    <property type="entry name" value="Beta-lactam/transpept-like"/>
</dbReference>
<dbReference type="Proteomes" id="UP000249185">
    <property type="component" value="Unassembled WGS sequence"/>
</dbReference>
<feature type="domain" description="Beta-lactamase-related" evidence="1">
    <location>
        <begin position="49"/>
        <end position="306"/>
    </location>
</feature>
<name>A0A2W5PZM4_RHOSU</name>
<dbReference type="InterPro" id="IPR001466">
    <property type="entry name" value="Beta-lactam-related"/>
</dbReference>
<dbReference type="PANTHER" id="PTHR43283:SF7">
    <property type="entry name" value="BETA-LACTAMASE-RELATED DOMAIN-CONTAINING PROTEIN"/>
    <property type="match status" value="1"/>
</dbReference>
<comment type="caution">
    <text evidence="2">The sequence shown here is derived from an EMBL/GenBank/DDBJ whole genome shotgun (WGS) entry which is preliminary data.</text>
</comment>
<evidence type="ECO:0000313" key="3">
    <source>
        <dbReference type="Proteomes" id="UP000249185"/>
    </source>
</evidence>